<reference evidence="1 2" key="1">
    <citation type="submission" date="2016-04" db="EMBL/GenBank/DDBJ databases">
        <title>Genome analyses suggest a sexual origin of heterokaryosis in a supposedly ancient asexual fungus.</title>
        <authorList>
            <person name="Ropars J."/>
            <person name="Sedzielewska K."/>
            <person name="Noel J."/>
            <person name="Charron P."/>
            <person name="Farinelli L."/>
            <person name="Marton T."/>
            <person name="Kruger M."/>
            <person name="Pelin A."/>
            <person name="Brachmann A."/>
            <person name="Corradi N."/>
        </authorList>
    </citation>
    <scope>NUCLEOTIDE SEQUENCE [LARGE SCALE GENOMIC DNA]</scope>
    <source>
        <strain evidence="1 2">C2</strain>
    </source>
</reference>
<evidence type="ECO:0000313" key="1">
    <source>
        <dbReference type="EMBL" id="PKK55372.1"/>
    </source>
</evidence>
<organism evidence="1 2">
    <name type="scientific">Rhizophagus irregularis</name>
    <dbReference type="NCBI Taxonomy" id="588596"/>
    <lineage>
        <taxon>Eukaryota</taxon>
        <taxon>Fungi</taxon>
        <taxon>Fungi incertae sedis</taxon>
        <taxon>Mucoromycota</taxon>
        <taxon>Glomeromycotina</taxon>
        <taxon>Glomeromycetes</taxon>
        <taxon>Glomerales</taxon>
        <taxon>Glomeraceae</taxon>
        <taxon>Rhizophagus</taxon>
    </lineage>
</organism>
<reference evidence="1 2" key="2">
    <citation type="submission" date="2017-10" db="EMBL/GenBank/DDBJ databases">
        <title>Extensive intraspecific genome diversity in a model arbuscular mycorrhizal fungus.</title>
        <authorList>
            <person name="Chen E.C.H."/>
            <person name="Morin E."/>
            <person name="Baudet D."/>
            <person name="Noel J."/>
            <person name="Ndikumana S."/>
            <person name="Charron P."/>
            <person name="St-Onge C."/>
            <person name="Giorgi J."/>
            <person name="Grigoriev I.V."/>
            <person name="Roux C."/>
            <person name="Martin F.M."/>
            <person name="Corradi N."/>
        </authorList>
    </citation>
    <scope>NUCLEOTIDE SEQUENCE [LARGE SCALE GENOMIC DNA]</scope>
    <source>
        <strain evidence="1 2">C2</strain>
    </source>
</reference>
<dbReference type="AlphaFoldDB" id="A0A2N1M164"/>
<sequence length="60" mass="7255">MDPQFKLQYYKDNNADDDESCEDDDELFGHIFKKRKLDKDELSIYLDEKVIPRKTDILAW</sequence>
<comment type="caution">
    <text evidence="1">The sequence shown here is derived from an EMBL/GenBank/DDBJ whole genome shotgun (WGS) entry which is preliminary data.</text>
</comment>
<dbReference type="Proteomes" id="UP000233469">
    <property type="component" value="Unassembled WGS sequence"/>
</dbReference>
<name>A0A2N1M164_9GLOM</name>
<evidence type="ECO:0000313" key="2">
    <source>
        <dbReference type="Proteomes" id="UP000233469"/>
    </source>
</evidence>
<protein>
    <submittedName>
        <fullName evidence="1">Uncharacterized protein</fullName>
    </submittedName>
</protein>
<accession>A0A2N1M164</accession>
<dbReference type="EMBL" id="LLXL01007774">
    <property type="protein sequence ID" value="PKK55372.1"/>
    <property type="molecule type" value="Genomic_DNA"/>
</dbReference>
<gene>
    <name evidence="1" type="ORF">RhiirC2_802578</name>
</gene>
<proteinExistence type="predicted"/>